<keyword evidence="3" id="KW-1185">Reference proteome</keyword>
<dbReference type="GO" id="GO:0016887">
    <property type="term" value="F:ATP hydrolysis activity"/>
    <property type="evidence" value="ECO:0007669"/>
    <property type="project" value="InterPro"/>
</dbReference>
<dbReference type="PANTHER" id="PTHR43581:SF4">
    <property type="entry name" value="ATP_GTP PHOSPHATASE"/>
    <property type="match status" value="1"/>
</dbReference>
<evidence type="ECO:0000313" key="3">
    <source>
        <dbReference type="Proteomes" id="UP000025947"/>
    </source>
</evidence>
<dbReference type="InterPro" id="IPR051396">
    <property type="entry name" value="Bact_Antivir_Def_Nuclease"/>
</dbReference>
<dbReference type="SUPFAM" id="SSF52540">
    <property type="entry name" value="P-loop containing nucleoside triphosphate hydrolases"/>
    <property type="match status" value="1"/>
</dbReference>
<dbReference type="HOGENOM" id="CLU_035695_0_0_11"/>
<feature type="domain" description="AAA+ ATPase" evidence="1">
    <location>
        <begin position="47"/>
        <end position="325"/>
    </location>
</feature>
<dbReference type="AlphaFoldDB" id="A0A051TJM8"/>
<proteinExistence type="predicted"/>
<protein>
    <recommendedName>
        <fullName evidence="1">AAA+ ATPase domain-containing protein</fullName>
    </recommendedName>
</protein>
<evidence type="ECO:0000259" key="1">
    <source>
        <dbReference type="SMART" id="SM00382"/>
    </source>
</evidence>
<dbReference type="InterPro" id="IPR003959">
    <property type="entry name" value="ATPase_AAA_core"/>
</dbReference>
<evidence type="ECO:0000313" key="2">
    <source>
        <dbReference type="EMBL" id="KBZ56948.1"/>
    </source>
</evidence>
<dbReference type="InterPro" id="IPR027417">
    <property type="entry name" value="P-loop_NTPase"/>
</dbReference>
<organism evidence="2 3">
    <name type="scientific">Mycobacterium [tuberculosis] TKK-01-0051</name>
    <dbReference type="NCBI Taxonomy" id="1324261"/>
    <lineage>
        <taxon>Bacteria</taxon>
        <taxon>Bacillati</taxon>
        <taxon>Actinomycetota</taxon>
        <taxon>Actinomycetes</taxon>
        <taxon>Mycobacteriales</taxon>
        <taxon>Mycobacteriaceae</taxon>
        <taxon>Mycobacterium</taxon>
        <taxon>Mycobacterium avium complex (MAC)</taxon>
    </lineage>
</organism>
<accession>A0A051TJM8</accession>
<dbReference type="Pfam" id="PF13304">
    <property type="entry name" value="AAA_21"/>
    <property type="match status" value="1"/>
</dbReference>
<name>A0A051TJM8_9MYCO</name>
<reference evidence="2 3" key="1">
    <citation type="submission" date="2014-04" db="EMBL/GenBank/DDBJ databases">
        <title>The Genome Sequence of Mycobacterium tuberculosis TKK-01-0051.</title>
        <authorList>
            <consortium name="The Broad Institute Genomics Platform"/>
            <consortium name="The Broad Institute Genome Sequencing Center for Infectious Disease"/>
            <person name="Earl A.M."/>
            <person name="Cohen K."/>
            <person name="Pym A."/>
            <person name="Bishai W."/>
            <person name="Maharaj K."/>
            <person name="Desjardins C."/>
            <person name="Abeel T."/>
            <person name="Young S."/>
            <person name="Zeng Q."/>
            <person name="Gargeya S."/>
            <person name="Abouelleil A."/>
            <person name="Alvarado L."/>
            <person name="Chapman S.B."/>
            <person name="Gainer-Dewar J."/>
            <person name="Goldberg J."/>
            <person name="Griggs A."/>
            <person name="Gujja S."/>
            <person name="Hansen M."/>
            <person name="Howarth C."/>
            <person name="Imamovic A."/>
            <person name="Larimer J."/>
            <person name="Murphy C."/>
            <person name="Naylor J."/>
            <person name="Pearson M."/>
            <person name="Poon T.W."/>
            <person name="Priest M."/>
            <person name="Roberts A."/>
            <person name="Saif S."/>
            <person name="Shea T."/>
            <person name="Sykes S."/>
            <person name="Wortman J."/>
            <person name="Nusbaum C."/>
            <person name="Birren B."/>
        </authorList>
    </citation>
    <scope>NUCLEOTIDE SEQUENCE [LARGE SCALE GENOMIC DNA]</scope>
    <source>
        <strain evidence="2 3">TKK-01-0051</strain>
    </source>
</reference>
<dbReference type="Proteomes" id="UP000025947">
    <property type="component" value="Unassembled WGS sequence"/>
</dbReference>
<sequence length="611" mass="66872">MDTSRRSAQELNSPTFTIRWDSQLSHPAKLWITELTVSDGTKLDIPKSGVVLLVGPNNVGKSQSLKDIQGLARIGSPHYRPRTIIQSEICKNSEIDIRSWVIESMPSVAIDGIPKYHVVGWTQVAVDDIVGNWNNPQLGVLTDLFIMFADGSGRLSVGQSESAIDLTTTPPNSPIQRAYQDPNLEKEIGQKCKEAFGLGVVIDRYAGSVIPLRLGDPPPFEHESGRPTTHYLEELKKLPRLEEQGDGVKSYMGLVLTMLAGHHEIILIDEPEAFLHPPQARLLARVLAERARSQQVFLATHSSSIVQGALEANGSTTIVRITREGDVNHAAVLKDQDVKDLWSDPLLRYSNLLDGLFHDAVVLCESDSDCRYYQAVLDALDAKMRGLSNAGLKQSDAQVEVAEQGVERTPQLLFTHCGGKARMASVVNALTAVSVPVIVVTDFDILRDRPEFEKLVNAVGGTFEGAVATDREKLDAALTSDAKTLRRASLREAINAAIDQVEEEVLKPKEAERIRAIIRAESGWDKAKRSGKAAVPQGDAYSTCERLLDELERLGILVVPVGELEGFARTVGGHGPGWVTEVLSRGLHESPGSEALEFVQAIRRAAQRFVH</sequence>
<dbReference type="Gene3D" id="3.40.50.300">
    <property type="entry name" value="P-loop containing nucleotide triphosphate hydrolases"/>
    <property type="match status" value="1"/>
</dbReference>
<dbReference type="SMART" id="SM00382">
    <property type="entry name" value="AAA"/>
    <property type="match status" value="1"/>
</dbReference>
<dbReference type="PANTHER" id="PTHR43581">
    <property type="entry name" value="ATP/GTP PHOSPHATASE"/>
    <property type="match status" value="1"/>
</dbReference>
<comment type="caution">
    <text evidence="2">The sequence shown here is derived from an EMBL/GenBank/DDBJ whole genome shotgun (WGS) entry which is preliminary data.</text>
</comment>
<gene>
    <name evidence="2" type="ORF">K875_05463</name>
</gene>
<dbReference type="PATRIC" id="fig|1324261.3.peg.5503"/>
<dbReference type="InterPro" id="IPR003593">
    <property type="entry name" value="AAA+_ATPase"/>
</dbReference>
<dbReference type="EMBL" id="JLXW01000013">
    <property type="protein sequence ID" value="KBZ56948.1"/>
    <property type="molecule type" value="Genomic_DNA"/>
</dbReference>
<dbReference type="GO" id="GO:0005524">
    <property type="term" value="F:ATP binding"/>
    <property type="evidence" value="ECO:0007669"/>
    <property type="project" value="InterPro"/>
</dbReference>